<dbReference type="Proteomes" id="UP000274097">
    <property type="component" value="Unassembled WGS sequence"/>
</dbReference>
<dbReference type="NCBIfam" id="NF041373">
    <property type="entry name" value="HGG_STG"/>
    <property type="match status" value="1"/>
</dbReference>
<gene>
    <name evidence="3" type="ORF">D6Z83_15280</name>
    <name evidence="4" type="ORF">EBE87_25900</name>
</gene>
<keyword evidence="5" id="KW-1185">Reference proteome</keyword>
<reference evidence="3 6" key="1">
    <citation type="submission" date="2018-09" db="EMBL/GenBank/DDBJ databases">
        <title>Roseomonas sp. nov., isolated from feces of Tibetan antelopes in the Qinghai-Tibet plateau, China.</title>
        <authorList>
            <person name="Tian Z."/>
        </authorList>
    </citation>
    <scope>NUCLEOTIDE SEQUENCE [LARGE SCALE GENOMIC DNA]</scope>
    <source>
        <strain evidence="4 5">Z23</strain>
        <strain evidence="3 6">Z24</strain>
    </source>
</reference>
<evidence type="ECO:0000313" key="4">
    <source>
        <dbReference type="EMBL" id="RMI15423.1"/>
    </source>
</evidence>
<dbReference type="InParanoid" id="A0A3A9JI58"/>
<dbReference type="Proteomes" id="UP000278036">
    <property type="component" value="Unassembled WGS sequence"/>
</dbReference>
<evidence type="ECO:0000313" key="5">
    <source>
        <dbReference type="Proteomes" id="UP000274097"/>
    </source>
</evidence>
<sequence>MDPARASKRCQAKTRSGGECQGPAMPNGRCRMHGGMSTGPRTAEGMARMRAARTIHGKYSREMRELRALIRDLKEDQRAILEKV</sequence>
<evidence type="ECO:0000256" key="1">
    <source>
        <dbReference type="SAM" id="Coils"/>
    </source>
</evidence>
<keyword evidence="1" id="KW-0175">Coiled coil</keyword>
<dbReference type="AlphaFoldDB" id="A0A3A9JI58"/>
<feature type="region of interest" description="Disordered" evidence="2">
    <location>
        <begin position="1"/>
        <end position="42"/>
    </location>
</feature>
<evidence type="ECO:0000313" key="6">
    <source>
        <dbReference type="Proteomes" id="UP000278036"/>
    </source>
</evidence>
<protein>
    <submittedName>
        <fullName evidence="3">Uncharacterized protein</fullName>
    </submittedName>
</protein>
<accession>A0A3A9JI58</accession>
<name>A0A3A9JI58_9PROT</name>
<organism evidence="3 6">
    <name type="scientific">Teichococcus wenyumeiae</name>
    <dbReference type="NCBI Taxonomy" id="2478470"/>
    <lineage>
        <taxon>Bacteria</taxon>
        <taxon>Pseudomonadati</taxon>
        <taxon>Pseudomonadota</taxon>
        <taxon>Alphaproteobacteria</taxon>
        <taxon>Acetobacterales</taxon>
        <taxon>Roseomonadaceae</taxon>
        <taxon>Roseomonas</taxon>
    </lineage>
</organism>
<feature type="coiled-coil region" evidence="1">
    <location>
        <begin position="56"/>
        <end position="83"/>
    </location>
</feature>
<evidence type="ECO:0000256" key="2">
    <source>
        <dbReference type="SAM" id="MobiDB-lite"/>
    </source>
</evidence>
<evidence type="ECO:0000313" key="3">
    <source>
        <dbReference type="EMBL" id="RKK03324.1"/>
    </source>
</evidence>
<feature type="compositionally biased region" description="Basic residues" evidence="2">
    <location>
        <begin position="1"/>
        <end position="12"/>
    </location>
</feature>
<dbReference type="InterPro" id="IPR047675">
    <property type="entry name" value="Putative_zinc-bd"/>
</dbReference>
<proteinExistence type="predicted"/>
<comment type="caution">
    <text evidence="3">The sequence shown here is derived from an EMBL/GenBank/DDBJ whole genome shotgun (WGS) entry which is preliminary data.</text>
</comment>
<dbReference type="EMBL" id="RFLX01000058">
    <property type="protein sequence ID" value="RMI15423.1"/>
    <property type="molecule type" value="Genomic_DNA"/>
</dbReference>
<dbReference type="EMBL" id="RAQU01000093">
    <property type="protein sequence ID" value="RKK03324.1"/>
    <property type="molecule type" value="Genomic_DNA"/>
</dbReference>